<reference evidence="2 3" key="2">
    <citation type="submission" date="2023-10" db="EMBL/GenBank/DDBJ databases">
        <authorList>
            <person name="Han X.F."/>
        </authorList>
    </citation>
    <scope>NUCLEOTIDE SEQUENCE [LARGE SCALE GENOMIC DNA]</scope>
    <source>
        <strain evidence="2 3">KCTC 39840</strain>
    </source>
</reference>
<dbReference type="EMBL" id="JAWSTH010000075">
    <property type="protein sequence ID" value="MDW5597125.1"/>
    <property type="molecule type" value="Genomic_DNA"/>
</dbReference>
<feature type="transmembrane region" description="Helical" evidence="1">
    <location>
        <begin position="59"/>
        <end position="78"/>
    </location>
</feature>
<reference evidence="3" key="1">
    <citation type="submission" date="2023-07" db="EMBL/GenBank/DDBJ databases">
        <title>Conexibacter stalactiti sp. nov., isolated from stalactites in a lava cave and emended description of the genus Conexibacter.</title>
        <authorList>
            <person name="Lee S.D."/>
        </authorList>
    </citation>
    <scope>NUCLEOTIDE SEQUENCE [LARGE SCALE GENOMIC DNA]</scope>
    <source>
        <strain evidence="3">KCTC 39840</strain>
    </source>
</reference>
<feature type="transmembrane region" description="Helical" evidence="1">
    <location>
        <begin position="163"/>
        <end position="184"/>
    </location>
</feature>
<feature type="transmembrane region" description="Helical" evidence="1">
    <location>
        <begin position="90"/>
        <end position="111"/>
    </location>
</feature>
<evidence type="ECO:0000313" key="3">
    <source>
        <dbReference type="Proteomes" id="UP001284601"/>
    </source>
</evidence>
<dbReference type="RefSeq" id="WP_318599587.1">
    <property type="nucleotide sequence ID" value="NZ_JAWSTH010000075.1"/>
</dbReference>
<evidence type="ECO:0000313" key="2">
    <source>
        <dbReference type="EMBL" id="MDW5597125.1"/>
    </source>
</evidence>
<sequence length="295" mass="31434">MRRDATEADADAGSPHDEWAPPLLSRRPYRTLVALALVLVTGGALLLGLFLLVFEPDAWQAGVALLMLFCLPFAVRPVELGRWSANWLRWPEMVAFVLLLAVAIGLGVRGLAHGIALLDERDWTGATPLEIAFWLGEGTAALGGAFLLLASVPLPLPRRAARWALAALAVVVSACGLATAVVYAGPDGCGSFAVDRERWLAGAVDSPSGDDRDRERIADAIVRCDALDGMTIAEVRAALGPEAEGDPDIGAHTRGWPVGWVNDGIGPGDEQYLEVQFADGRVAEASLRYDEYADD</sequence>
<feature type="transmembrane region" description="Helical" evidence="1">
    <location>
        <begin position="32"/>
        <end position="53"/>
    </location>
</feature>
<keyword evidence="3" id="KW-1185">Reference proteome</keyword>
<protein>
    <submittedName>
        <fullName evidence="2">Uncharacterized protein</fullName>
    </submittedName>
</protein>
<organism evidence="2 3">
    <name type="scientific">Conexibacter stalactiti</name>
    <dbReference type="NCBI Taxonomy" id="1940611"/>
    <lineage>
        <taxon>Bacteria</taxon>
        <taxon>Bacillati</taxon>
        <taxon>Actinomycetota</taxon>
        <taxon>Thermoleophilia</taxon>
        <taxon>Solirubrobacterales</taxon>
        <taxon>Conexibacteraceae</taxon>
        <taxon>Conexibacter</taxon>
    </lineage>
</organism>
<accession>A0ABU4HXB2</accession>
<keyword evidence="1" id="KW-1133">Transmembrane helix</keyword>
<comment type="caution">
    <text evidence="2">The sequence shown here is derived from an EMBL/GenBank/DDBJ whole genome shotgun (WGS) entry which is preliminary data.</text>
</comment>
<feature type="transmembrane region" description="Helical" evidence="1">
    <location>
        <begin position="131"/>
        <end position="151"/>
    </location>
</feature>
<keyword evidence="1" id="KW-0812">Transmembrane</keyword>
<dbReference type="Proteomes" id="UP001284601">
    <property type="component" value="Unassembled WGS sequence"/>
</dbReference>
<gene>
    <name evidence="2" type="ORF">R7226_22455</name>
</gene>
<proteinExistence type="predicted"/>
<keyword evidence="1" id="KW-0472">Membrane</keyword>
<evidence type="ECO:0000256" key="1">
    <source>
        <dbReference type="SAM" id="Phobius"/>
    </source>
</evidence>
<name>A0ABU4HXB2_9ACTN</name>